<accession>A0A2K0TRN2</accession>
<name>A0A2K0TRN2_TRIHA</name>
<dbReference type="EMBL" id="MTYI01000243">
    <property type="protein sequence ID" value="PNP48185.1"/>
    <property type="molecule type" value="Genomic_DNA"/>
</dbReference>
<dbReference type="AlphaFoldDB" id="A0A2K0TRN2"/>
<comment type="caution">
    <text evidence="1">The sequence shown here is derived from an EMBL/GenBank/DDBJ whole genome shotgun (WGS) entry which is preliminary data.</text>
</comment>
<organism evidence="1 2">
    <name type="scientific">Trichoderma harzianum</name>
    <name type="common">Hypocrea lixii</name>
    <dbReference type="NCBI Taxonomy" id="5544"/>
    <lineage>
        <taxon>Eukaryota</taxon>
        <taxon>Fungi</taxon>
        <taxon>Dikarya</taxon>
        <taxon>Ascomycota</taxon>
        <taxon>Pezizomycotina</taxon>
        <taxon>Sordariomycetes</taxon>
        <taxon>Hypocreomycetidae</taxon>
        <taxon>Hypocreales</taxon>
        <taxon>Hypocreaceae</taxon>
        <taxon>Trichoderma</taxon>
    </lineage>
</organism>
<evidence type="ECO:0000313" key="1">
    <source>
        <dbReference type="EMBL" id="PNP48185.1"/>
    </source>
</evidence>
<protein>
    <submittedName>
        <fullName evidence="1">Uncharacterized protein</fullName>
    </submittedName>
</protein>
<gene>
    <name evidence="1" type="ORF">THARTR1_10380</name>
</gene>
<sequence length="97" mass="11153">MMVDGKTTSNDPAFTKEDFLERATAMQERLRQENPDLSESELDLKLSSGWYTPAFDLSQVLNESVPKEIQDKLMVACWEFIVEEYSRLALDKLSTET</sequence>
<evidence type="ECO:0000313" key="2">
    <source>
        <dbReference type="Proteomes" id="UP000236290"/>
    </source>
</evidence>
<proteinExistence type="predicted"/>
<dbReference type="OrthoDB" id="10396697at2759"/>
<dbReference type="Proteomes" id="UP000236290">
    <property type="component" value="Unassembled WGS sequence"/>
</dbReference>
<reference evidence="1 2" key="1">
    <citation type="submission" date="2017-02" db="EMBL/GenBank/DDBJ databases">
        <title>Genomes of Trichoderma spp. with biocontrol activity.</title>
        <authorList>
            <person name="Gardiner D."/>
            <person name="Kazan K."/>
            <person name="Vos C."/>
            <person name="Harvey P."/>
        </authorList>
    </citation>
    <scope>NUCLEOTIDE SEQUENCE [LARGE SCALE GENOMIC DNA]</scope>
    <source>
        <strain evidence="1 2">Tr1</strain>
    </source>
</reference>